<proteinExistence type="predicted"/>
<dbReference type="EMBL" id="JAXQNO010000023">
    <property type="protein sequence ID" value="KAK4765236.1"/>
    <property type="molecule type" value="Genomic_DNA"/>
</dbReference>
<keyword evidence="3" id="KW-1185">Reference proteome</keyword>
<evidence type="ECO:0000313" key="2">
    <source>
        <dbReference type="EMBL" id="KAK4765236.1"/>
    </source>
</evidence>
<evidence type="ECO:0000313" key="3">
    <source>
        <dbReference type="Proteomes" id="UP001346149"/>
    </source>
</evidence>
<feature type="region of interest" description="Disordered" evidence="1">
    <location>
        <begin position="140"/>
        <end position="170"/>
    </location>
</feature>
<evidence type="ECO:0000256" key="1">
    <source>
        <dbReference type="SAM" id="MobiDB-lite"/>
    </source>
</evidence>
<dbReference type="Proteomes" id="UP001346149">
    <property type="component" value="Unassembled WGS sequence"/>
</dbReference>
<dbReference type="AlphaFoldDB" id="A0AAN7KE42"/>
<feature type="compositionally biased region" description="Polar residues" evidence="1">
    <location>
        <begin position="692"/>
        <end position="702"/>
    </location>
</feature>
<gene>
    <name evidence="2" type="ORF">SAY86_026326</name>
</gene>
<feature type="region of interest" description="Disordered" evidence="1">
    <location>
        <begin position="751"/>
        <end position="782"/>
    </location>
</feature>
<dbReference type="InterPro" id="IPR008581">
    <property type="entry name" value="DUF863_pln"/>
</dbReference>
<protein>
    <submittedName>
        <fullName evidence="2">Uncharacterized protein</fullName>
    </submittedName>
</protein>
<dbReference type="PANTHER" id="PTHR33167">
    <property type="entry name" value="TRANSCRIPTION FACTOR, PUTATIVE (DUF863)-RELATED"/>
    <property type="match status" value="1"/>
</dbReference>
<sequence>MGTEVQFESYMPGYCSMRDLNEDMRIYNHWPLHYRDKPFPNGQLYDRSQPSSTADFCIGYDKVSVKKKMLEHEAIFKNQVYELHRLYRIQKDLMDEIKRKELPSSTLASQSFLPEDAWKWQSPRFLFNCGRPSFSASEASSSLMNSMTGRNSPQTSLFQPQKQDGSSSKIPEWFESRSSKVRRRMFDLTLPAEKYIDTVESEPFNSETYYRAGKAVTDLNQPIHTEDTDIPVHYQGNTLFNGKILSRDLPSKSGCGTSDRALRNWHTENNGDSRGWLSHIVTAGHDNDDPRHALDQHEFSRTFDWANSNRCLHSARERHGGNLNQKSISLENGSFPQSYPAHYRNFHSPVLDLGTGKMWHLRGGRPDSVSESKPPLDGIVFLPGSSLKPKVTPNRSHDQGSIDIKPSPAMDLNKVLSDGEELQDDHLAVVPWLKVKRCQMDDVPNTCSTLKEKSPYQSLDTQLAHRPVLGECSSTTKTGQISIFREPPVYKKEFSFPRKSSTDFAVGRNMRVFDINLPCEQIPELSNSVPDAPPVLESKELSTRSSGLKCEIDLNSYADEDETFLSTADGANGRGNSVIIDLETPACPEMDEISSEDEANIQSSHGEMDHLPEETKIAAEAIVAISSVVLDLPQPSAENLKWFASLVLKEMQVRDLYSPLEEIDYFESMTLRLTEMKDEEHLPHPLVPPETMKSTEGESTVAKSAANHRPQRRGRQKRDFQRDILPGLNSLSRHEVTEDMQTFCGIMRAMGQTWNSGPTRSKSARNRSARPRKKKITGTGCASPPVLVTSYIPPVSLTGWGTTRRPRRQRCPAPQGNNPLIQLT</sequence>
<comment type="caution">
    <text evidence="2">The sequence shown here is derived from an EMBL/GenBank/DDBJ whole genome shotgun (WGS) entry which is preliminary data.</text>
</comment>
<accession>A0AAN7KE42</accession>
<dbReference type="PANTHER" id="PTHR33167:SF4">
    <property type="entry name" value="TRANSCRIPTION FACTOR, PUTATIVE (DUF863)-RELATED"/>
    <property type="match status" value="1"/>
</dbReference>
<feature type="region of interest" description="Disordered" evidence="1">
    <location>
        <begin position="798"/>
        <end position="824"/>
    </location>
</feature>
<name>A0AAN7KE42_TRANT</name>
<feature type="compositionally biased region" description="Polar residues" evidence="1">
    <location>
        <begin position="752"/>
        <end position="761"/>
    </location>
</feature>
<feature type="region of interest" description="Disordered" evidence="1">
    <location>
        <begin position="383"/>
        <end position="408"/>
    </location>
</feature>
<feature type="region of interest" description="Disordered" evidence="1">
    <location>
        <begin position="682"/>
        <end position="726"/>
    </location>
</feature>
<dbReference type="Pfam" id="PF05904">
    <property type="entry name" value="DUF863"/>
    <property type="match status" value="2"/>
</dbReference>
<feature type="compositionally biased region" description="Polar residues" evidence="1">
    <location>
        <begin position="143"/>
        <end position="169"/>
    </location>
</feature>
<organism evidence="2 3">
    <name type="scientific">Trapa natans</name>
    <name type="common">Water chestnut</name>
    <dbReference type="NCBI Taxonomy" id="22666"/>
    <lineage>
        <taxon>Eukaryota</taxon>
        <taxon>Viridiplantae</taxon>
        <taxon>Streptophyta</taxon>
        <taxon>Embryophyta</taxon>
        <taxon>Tracheophyta</taxon>
        <taxon>Spermatophyta</taxon>
        <taxon>Magnoliopsida</taxon>
        <taxon>eudicotyledons</taxon>
        <taxon>Gunneridae</taxon>
        <taxon>Pentapetalae</taxon>
        <taxon>rosids</taxon>
        <taxon>malvids</taxon>
        <taxon>Myrtales</taxon>
        <taxon>Lythraceae</taxon>
        <taxon>Trapa</taxon>
    </lineage>
</organism>
<feature type="compositionally biased region" description="Basic residues" evidence="1">
    <location>
        <begin position="762"/>
        <end position="776"/>
    </location>
</feature>
<reference evidence="2 3" key="1">
    <citation type="journal article" date="2023" name="Hortic Res">
        <title>Pangenome of water caltrop reveals structural variations and asymmetric subgenome divergence after allopolyploidization.</title>
        <authorList>
            <person name="Zhang X."/>
            <person name="Chen Y."/>
            <person name="Wang L."/>
            <person name="Yuan Y."/>
            <person name="Fang M."/>
            <person name="Shi L."/>
            <person name="Lu R."/>
            <person name="Comes H.P."/>
            <person name="Ma Y."/>
            <person name="Chen Y."/>
            <person name="Huang G."/>
            <person name="Zhou Y."/>
            <person name="Zheng Z."/>
            <person name="Qiu Y."/>
        </authorList>
    </citation>
    <scope>NUCLEOTIDE SEQUENCE [LARGE SCALE GENOMIC DNA]</scope>
    <source>
        <strain evidence="2">F231</strain>
    </source>
</reference>